<evidence type="ECO:0000256" key="4">
    <source>
        <dbReference type="ARBA" id="ARBA00023136"/>
    </source>
</evidence>
<dbReference type="Proteomes" id="UP000807025">
    <property type="component" value="Unassembled WGS sequence"/>
</dbReference>
<keyword evidence="7" id="KW-1185">Reference proteome</keyword>
<feature type="transmembrane region" description="Helical" evidence="5">
    <location>
        <begin position="139"/>
        <end position="160"/>
    </location>
</feature>
<evidence type="ECO:0000256" key="5">
    <source>
        <dbReference type="RuleBase" id="RU362022"/>
    </source>
</evidence>
<sequence length="223" mass="25149">MHELTPVVVELFFVVVTAASFNLVMTPPHAAVPKDQLAKQTLTDKTGRLQALLQRIFVSGVSSLHVATMVYSYRSTGTHVVHPIPKTTIIGTIICIACASFRFWAFATLGRFFDFQVRIQEGHKLVTGGPYAYVRHPSYTGLFLMYIGVVMEVFSPGHWLRDHGLQSVTGRGVCCLWGLQTLVLFAGLWKRLDLEDAILRREFGKDWEEWARRVPSRLIPGIY</sequence>
<dbReference type="PANTHER" id="PTHR43847">
    <property type="entry name" value="BLL3993 PROTEIN"/>
    <property type="match status" value="1"/>
</dbReference>
<comment type="catalytic activity">
    <reaction evidence="5">
        <text>[protein]-C-terminal S-[(2E,6E)-farnesyl]-L-cysteine + S-adenosyl-L-methionine = [protein]-C-terminal S-[(2E,6E)-farnesyl]-L-cysteine methyl ester + S-adenosyl-L-homocysteine</text>
        <dbReference type="Rhea" id="RHEA:21672"/>
        <dbReference type="Rhea" id="RHEA-COMP:12125"/>
        <dbReference type="Rhea" id="RHEA-COMP:12126"/>
        <dbReference type="ChEBI" id="CHEBI:57856"/>
        <dbReference type="ChEBI" id="CHEBI:59789"/>
        <dbReference type="ChEBI" id="CHEBI:90510"/>
        <dbReference type="ChEBI" id="CHEBI:90511"/>
        <dbReference type="EC" id="2.1.1.100"/>
    </reaction>
</comment>
<evidence type="ECO:0000256" key="3">
    <source>
        <dbReference type="ARBA" id="ARBA00022989"/>
    </source>
</evidence>
<dbReference type="GO" id="GO:0004671">
    <property type="term" value="F:protein C-terminal S-isoprenylcysteine carboxyl O-methyltransferase activity"/>
    <property type="evidence" value="ECO:0007669"/>
    <property type="project" value="UniProtKB-EC"/>
</dbReference>
<dbReference type="OrthoDB" id="422086at2759"/>
<feature type="transmembrane region" description="Helical" evidence="5">
    <location>
        <begin position="172"/>
        <end position="189"/>
    </location>
</feature>
<comment type="similarity">
    <text evidence="5">Belongs to the class VI-like SAM-binding methyltransferase superfamily. Isoprenylcysteine carboxyl methyltransferase family.</text>
</comment>
<dbReference type="PANTHER" id="PTHR43847:SF1">
    <property type="entry name" value="BLL3993 PROTEIN"/>
    <property type="match status" value="1"/>
</dbReference>
<name>A0A9P5ZMJ0_PLEER</name>
<gene>
    <name evidence="6" type="ORF">BDN71DRAFT_1424270</name>
</gene>
<keyword evidence="5" id="KW-0489">Methyltransferase</keyword>
<dbReference type="EC" id="2.1.1.100" evidence="5"/>
<evidence type="ECO:0000313" key="6">
    <source>
        <dbReference type="EMBL" id="KAF9489014.1"/>
    </source>
</evidence>
<organism evidence="6 7">
    <name type="scientific">Pleurotus eryngii</name>
    <name type="common">Boletus of the steppes</name>
    <dbReference type="NCBI Taxonomy" id="5323"/>
    <lineage>
        <taxon>Eukaryota</taxon>
        <taxon>Fungi</taxon>
        <taxon>Dikarya</taxon>
        <taxon>Basidiomycota</taxon>
        <taxon>Agaricomycotina</taxon>
        <taxon>Agaricomycetes</taxon>
        <taxon>Agaricomycetidae</taxon>
        <taxon>Agaricales</taxon>
        <taxon>Pleurotineae</taxon>
        <taxon>Pleurotaceae</taxon>
        <taxon>Pleurotus</taxon>
    </lineage>
</organism>
<reference evidence="6" key="1">
    <citation type="submission" date="2020-11" db="EMBL/GenBank/DDBJ databases">
        <authorList>
            <consortium name="DOE Joint Genome Institute"/>
            <person name="Ahrendt S."/>
            <person name="Riley R."/>
            <person name="Andreopoulos W."/>
            <person name="Labutti K."/>
            <person name="Pangilinan J."/>
            <person name="Ruiz-Duenas F.J."/>
            <person name="Barrasa J.M."/>
            <person name="Sanchez-Garcia M."/>
            <person name="Camarero S."/>
            <person name="Miyauchi S."/>
            <person name="Serrano A."/>
            <person name="Linde D."/>
            <person name="Babiker R."/>
            <person name="Drula E."/>
            <person name="Ayuso-Fernandez I."/>
            <person name="Pacheco R."/>
            <person name="Padilla G."/>
            <person name="Ferreira P."/>
            <person name="Barriuso J."/>
            <person name="Kellner H."/>
            <person name="Castanera R."/>
            <person name="Alfaro M."/>
            <person name="Ramirez L."/>
            <person name="Pisabarro A.G."/>
            <person name="Kuo A."/>
            <person name="Tritt A."/>
            <person name="Lipzen A."/>
            <person name="He G."/>
            <person name="Yan M."/>
            <person name="Ng V."/>
            <person name="Cullen D."/>
            <person name="Martin F."/>
            <person name="Rosso M.-N."/>
            <person name="Henrissat B."/>
            <person name="Hibbett D."/>
            <person name="Martinez A.T."/>
            <person name="Grigoriev I.V."/>
        </authorList>
    </citation>
    <scope>NUCLEOTIDE SEQUENCE</scope>
    <source>
        <strain evidence="6">ATCC 90797</strain>
    </source>
</reference>
<feature type="transmembrane region" description="Helical" evidence="5">
    <location>
        <begin position="52"/>
        <end position="72"/>
    </location>
</feature>
<keyword evidence="5" id="KW-0949">S-adenosyl-L-methionine</keyword>
<comment type="caution">
    <text evidence="6">The sequence shown here is derived from an EMBL/GenBank/DDBJ whole genome shotgun (WGS) entry which is preliminary data.</text>
</comment>
<evidence type="ECO:0000256" key="2">
    <source>
        <dbReference type="ARBA" id="ARBA00022692"/>
    </source>
</evidence>
<evidence type="ECO:0000313" key="7">
    <source>
        <dbReference type="Proteomes" id="UP000807025"/>
    </source>
</evidence>
<keyword evidence="5" id="KW-0256">Endoplasmic reticulum</keyword>
<keyword evidence="2 5" id="KW-0812">Transmembrane</keyword>
<keyword evidence="3 5" id="KW-1133">Transmembrane helix</keyword>
<evidence type="ECO:0000256" key="1">
    <source>
        <dbReference type="ARBA" id="ARBA00004141"/>
    </source>
</evidence>
<keyword evidence="4 5" id="KW-0472">Membrane</keyword>
<keyword evidence="5" id="KW-0808">Transferase</keyword>
<dbReference type="Gene3D" id="1.20.120.1630">
    <property type="match status" value="1"/>
</dbReference>
<protein>
    <recommendedName>
        <fullName evidence="5">Protein-S-isoprenylcysteine O-methyltransferase</fullName>
        <ecNumber evidence="5">2.1.1.100</ecNumber>
    </recommendedName>
</protein>
<dbReference type="GO" id="GO:0005789">
    <property type="term" value="C:endoplasmic reticulum membrane"/>
    <property type="evidence" value="ECO:0007669"/>
    <property type="project" value="UniProtKB-SubCell"/>
</dbReference>
<dbReference type="Pfam" id="PF04140">
    <property type="entry name" value="ICMT"/>
    <property type="match status" value="1"/>
</dbReference>
<comment type="subcellular location">
    <subcellularLocation>
        <location evidence="5">Endoplasmic reticulum membrane</location>
        <topology evidence="5">Multi-pass membrane protein</topology>
    </subcellularLocation>
    <subcellularLocation>
        <location evidence="1">Membrane</location>
        <topology evidence="1">Multi-pass membrane protein</topology>
    </subcellularLocation>
</comment>
<dbReference type="EMBL" id="MU154687">
    <property type="protein sequence ID" value="KAF9489014.1"/>
    <property type="molecule type" value="Genomic_DNA"/>
</dbReference>
<dbReference type="GO" id="GO:0032259">
    <property type="term" value="P:methylation"/>
    <property type="evidence" value="ECO:0007669"/>
    <property type="project" value="UniProtKB-KW"/>
</dbReference>
<feature type="transmembrane region" description="Helical" evidence="5">
    <location>
        <begin position="84"/>
        <end position="105"/>
    </location>
</feature>
<proteinExistence type="inferred from homology"/>
<feature type="transmembrane region" description="Helical" evidence="5">
    <location>
        <begin position="7"/>
        <end position="25"/>
    </location>
</feature>
<dbReference type="InterPro" id="IPR052527">
    <property type="entry name" value="Metal_cation-efflux_comp"/>
</dbReference>
<dbReference type="InterPro" id="IPR007269">
    <property type="entry name" value="ICMT_MeTrfase"/>
</dbReference>
<dbReference type="AlphaFoldDB" id="A0A9P5ZMJ0"/>
<accession>A0A9P5ZMJ0</accession>